<proteinExistence type="predicted"/>
<keyword evidence="2" id="KW-1185">Reference proteome</keyword>
<reference evidence="1 2" key="1">
    <citation type="submission" date="2014-06" db="EMBL/GenBank/DDBJ databases">
        <title>Evolutionary Origins and Diversification of the Mycorrhizal Mutualists.</title>
        <authorList>
            <consortium name="DOE Joint Genome Institute"/>
            <consortium name="Mycorrhizal Genomics Consortium"/>
            <person name="Kohler A."/>
            <person name="Kuo A."/>
            <person name="Nagy L.G."/>
            <person name="Floudas D."/>
            <person name="Copeland A."/>
            <person name="Barry K.W."/>
            <person name="Cichocki N."/>
            <person name="Veneault-Fourrey C."/>
            <person name="LaButti K."/>
            <person name="Lindquist E.A."/>
            <person name="Lipzen A."/>
            <person name="Lundell T."/>
            <person name="Morin E."/>
            <person name="Murat C."/>
            <person name="Riley R."/>
            <person name="Ohm R."/>
            <person name="Sun H."/>
            <person name="Tunlid A."/>
            <person name="Henrissat B."/>
            <person name="Grigoriev I.V."/>
            <person name="Hibbett D.S."/>
            <person name="Martin F."/>
        </authorList>
    </citation>
    <scope>NUCLEOTIDE SEQUENCE [LARGE SCALE GENOMIC DNA]</scope>
    <source>
        <strain evidence="1 2">SS14</strain>
    </source>
</reference>
<dbReference type="HOGENOM" id="CLU_1687805_0_0_1"/>
<dbReference type="AlphaFoldDB" id="A0A0C9UXY5"/>
<evidence type="ECO:0000313" key="2">
    <source>
        <dbReference type="Proteomes" id="UP000054279"/>
    </source>
</evidence>
<accession>A0A0C9UXY5</accession>
<organism evidence="1 2">
    <name type="scientific">Sphaerobolus stellatus (strain SS14)</name>
    <dbReference type="NCBI Taxonomy" id="990650"/>
    <lineage>
        <taxon>Eukaryota</taxon>
        <taxon>Fungi</taxon>
        <taxon>Dikarya</taxon>
        <taxon>Basidiomycota</taxon>
        <taxon>Agaricomycotina</taxon>
        <taxon>Agaricomycetes</taxon>
        <taxon>Phallomycetidae</taxon>
        <taxon>Geastrales</taxon>
        <taxon>Sphaerobolaceae</taxon>
        <taxon>Sphaerobolus</taxon>
    </lineage>
</organism>
<dbReference type="Proteomes" id="UP000054279">
    <property type="component" value="Unassembled WGS sequence"/>
</dbReference>
<evidence type="ECO:0000313" key="1">
    <source>
        <dbReference type="EMBL" id="KIJ34172.1"/>
    </source>
</evidence>
<name>A0A0C9UXY5_SPHS4</name>
<gene>
    <name evidence="1" type="ORF">M422DRAFT_263823</name>
</gene>
<dbReference type="EMBL" id="KN837203">
    <property type="protein sequence ID" value="KIJ34172.1"/>
    <property type="molecule type" value="Genomic_DNA"/>
</dbReference>
<sequence>MHKMDDPTPELYPKGAFIHFAINSKASLDYLHDSIALNEARPKSPYLNPWTGYLACLNQPLMRPYLGYSARNVDLHIVSRDPPRPEEVAEIHFMDENSFVPISPTTAYPDKPPVSTNMPLPWSNCVLHRKFMPFNFVIASADLQRYSDISLSEEQL</sequence>
<protein>
    <submittedName>
        <fullName evidence="1">Uncharacterized protein</fullName>
    </submittedName>
</protein>